<evidence type="ECO:0000256" key="1">
    <source>
        <dbReference type="ARBA" id="ARBA00022723"/>
    </source>
</evidence>
<dbReference type="STRING" id="583356.Igag_0314"/>
<dbReference type="PIRSF" id="PIRSF000112">
    <property type="entry name" value="Glycerol_dehydrogenase"/>
    <property type="match status" value="1"/>
</dbReference>
<evidence type="ECO:0000256" key="6">
    <source>
        <dbReference type="PIRSR" id="PIRSR000112-3"/>
    </source>
</evidence>
<feature type="domain" description="Alcohol dehydrogenase iron-type/glycerol dehydrogenase GldA" evidence="7">
    <location>
        <begin position="21"/>
        <end position="169"/>
    </location>
</feature>
<proteinExistence type="predicted"/>
<dbReference type="Pfam" id="PF00465">
    <property type="entry name" value="Fe-ADH"/>
    <property type="match status" value="1"/>
</dbReference>
<dbReference type="GO" id="GO:0016614">
    <property type="term" value="F:oxidoreductase activity, acting on CH-OH group of donors"/>
    <property type="evidence" value="ECO:0007669"/>
    <property type="project" value="InterPro"/>
</dbReference>
<dbReference type="Gene3D" id="3.40.50.1970">
    <property type="match status" value="1"/>
</dbReference>
<dbReference type="Gene3D" id="1.20.1090.10">
    <property type="entry name" value="Dehydroquinate synthase-like - alpha domain"/>
    <property type="match status" value="1"/>
</dbReference>
<dbReference type="EMBL" id="CP002098">
    <property type="protein sequence ID" value="ADM27160.1"/>
    <property type="molecule type" value="Genomic_DNA"/>
</dbReference>
<keyword evidence="4" id="KW-0862">Zinc</keyword>
<feature type="binding site" evidence="6">
    <location>
        <position position="50"/>
    </location>
    <ligand>
        <name>NAD(+)</name>
        <dbReference type="ChEBI" id="CHEBI:57540"/>
    </ligand>
</feature>
<dbReference type="Proteomes" id="UP000001304">
    <property type="component" value="Chromosome"/>
</dbReference>
<sequence>MINTESYIYSTLLDVKGFISPRRYIQGPNILQLLGRFVKIFGSRALAFADEDVTRIVRDVVAKSFYDYGIRYVWEIFRRECSWEEINRLKKIGESENVEMVIGFGGGKALDTAKAVGNLLEVPVVTVPTIASTDAPTSSISVIYTEPYPGEWVEDVFWPRNPDLVFVDTKIIANAGARFLSAGMGDASSKYFEGLATVQANKHNFVYIEYKPKPVEPLKALTIGLELGRITWKRLKTYGRAAFEAAKKSLVTPALEIIVETNILLSGLAFENTGVATAHAVEHGFTYIKRKYGVTPMHGELVAFGTIVELILEGRPMDIILDYMKWAHEVGLPINLNELGFKDIAEEDLWRVAQKASEAYIIKNEPFEVTPEMLFNAIKYADYIGTKFSQIFPREPYG</sequence>
<evidence type="ECO:0000256" key="2">
    <source>
        <dbReference type="ARBA" id="ARBA00023002"/>
    </source>
</evidence>
<evidence type="ECO:0000256" key="5">
    <source>
        <dbReference type="PIRSR" id="PIRSR000112-2"/>
    </source>
</evidence>
<dbReference type="AlphaFoldDB" id="E0SQT6"/>
<evidence type="ECO:0000256" key="4">
    <source>
        <dbReference type="PIRSR" id="PIRSR000112-1"/>
    </source>
</evidence>
<dbReference type="PANTHER" id="PTHR43616:SF5">
    <property type="entry name" value="GLYCEROL DEHYDROGENASE 1"/>
    <property type="match status" value="1"/>
</dbReference>
<feature type="binding site" evidence="6">
    <location>
        <begin position="107"/>
        <end position="111"/>
    </location>
    <ligand>
        <name>NAD(+)</name>
        <dbReference type="ChEBI" id="CHEBI:57540"/>
    </ligand>
</feature>
<dbReference type="NCBIfam" id="NF006941">
    <property type="entry name" value="PRK09423.1"/>
    <property type="match status" value="1"/>
</dbReference>
<gene>
    <name evidence="8" type="ordered locus">Igag_0314</name>
</gene>
<reference evidence="8 9" key="1">
    <citation type="journal article" date="2010" name="Stand. Genomic Sci.">
        <title>Complete genome sequence of Ignisphaera aggregans type strain (AQ1.S1).</title>
        <authorList>
            <person name="Goker M."/>
            <person name="Held B."/>
            <person name="Lapidus A."/>
            <person name="Nolan M."/>
            <person name="Spring S."/>
            <person name="Yasawong M."/>
            <person name="Lucas S."/>
            <person name="Glavina Del Rio T."/>
            <person name="Tice H."/>
            <person name="Cheng J.F."/>
            <person name="Goodwin L."/>
            <person name="Tapia R."/>
            <person name="Pitluck S."/>
            <person name="Liolios K."/>
            <person name="Ivanova N."/>
            <person name="Mavromatis K."/>
            <person name="Mikhailova N."/>
            <person name="Pati A."/>
            <person name="Chen A."/>
            <person name="Palaniappan K."/>
            <person name="Brambilla E."/>
            <person name="Land M."/>
            <person name="Hauser L."/>
            <person name="Chang Y.J."/>
            <person name="Jeffries C.D."/>
            <person name="Brettin T."/>
            <person name="Detter J.C."/>
            <person name="Han C."/>
            <person name="Rohde M."/>
            <person name="Sikorski J."/>
            <person name="Woyke T."/>
            <person name="Bristow J."/>
            <person name="Eisen J.A."/>
            <person name="Markowitz V."/>
            <person name="Hugenholtz P."/>
            <person name="Kyrpides N.C."/>
            <person name="Klenk H.P."/>
        </authorList>
    </citation>
    <scope>NUCLEOTIDE SEQUENCE [LARGE SCALE GENOMIC DNA]</scope>
    <source>
        <strain evidence="9">DSM 17230 / JCM 13409 / AQ1.S1</strain>
    </source>
</reference>
<feature type="binding site" evidence="4">
    <location>
        <position position="298"/>
    </location>
    <ligand>
        <name>glycerol</name>
        <dbReference type="ChEBI" id="CHEBI:17754"/>
    </ligand>
</feature>
<dbReference type="InterPro" id="IPR016205">
    <property type="entry name" value="Glycerol_DH"/>
</dbReference>
<dbReference type="BioCyc" id="IAGG583356:GHAH-323-MONOMER"/>
<accession>E0SQT6</accession>
<keyword evidence="1 4" id="KW-0479">Metal-binding</keyword>
<feature type="binding site" evidence="6">
    <location>
        <position position="138"/>
    </location>
    <ligand>
        <name>NAD(+)</name>
        <dbReference type="ChEBI" id="CHEBI:57540"/>
    </ligand>
</feature>
<name>E0SQT6_IGNAA</name>
<keyword evidence="2" id="KW-0560">Oxidoreductase</keyword>
<dbReference type="KEGG" id="iag:Igag_0314"/>
<dbReference type="CDD" id="cd08170">
    <property type="entry name" value="GlyDH"/>
    <property type="match status" value="1"/>
</dbReference>
<feature type="binding site" evidence="6">
    <location>
        <position position="144"/>
    </location>
    <ligand>
        <name>NAD(+)</name>
        <dbReference type="ChEBI" id="CHEBI:57540"/>
    </ligand>
</feature>
<evidence type="ECO:0000313" key="8">
    <source>
        <dbReference type="EMBL" id="ADM27160.1"/>
    </source>
</evidence>
<comment type="cofactor">
    <cofactor evidence="4">
        <name>Zn(2+)</name>
        <dbReference type="ChEBI" id="CHEBI:29105"/>
    </cofactor>
    <text evidence="4">Binds 1 zinc ion per subunit.</text>
</comment>
<evidence type="ECO:0000256" key="3">
    <source>
        <dbReference type="ARBA" id="ARBA00023027"/>
    </source>
</evidence>
<dbReference type="SUPFAM" id="SSF56796">
    <property type="entry name" value="Dehydroquinate synthase-like"/>
    <property type="match status" value="1"/>
</dbReference>
<dbReference type="HOGENOM" id="CLU_044754_1_0_2"/>
<dbReference type="InterPro" id="IPR001670">
    <property type="entry name" value="ADH_Fe/GldA"/>
</dbReference>
<feature type="binding site" evidence="5">
    <location>
        <position position="134"/>
    </location>
    <ligand>
        <name>glycerol</name>
        <dbReference type="ChEBI" id="CHEBI:17754"/>
    </ligand>
</feature>
<evidence type="ECO:0000313" key="9">
    <source>
        <dbReference type="Proteomes" id="UP000001304"/>
    </source>
</evidence>
<feature type="binding site" evidence="6">
    <location>
        <begin position="129"/>
        <end position="132"/>
    </location>
    <ligand>
        <name>NAD(+)</name>
        <dbReference type="ChEBI" id="CHEBI:57540"/>
    </ligand>
</feature>
<evidence type="ECO:0000259" key="7">
    <source>
        <dbReference type="Pfam" id="PF00465"/>
    </source>
</evidence>
<feature type="binding site" evidence="4">
    <location>
        <position position="186"/>
    </location>
    <ligand>
        <name>glycerol</name>
        <dbReference type="ChEBI" id="CHEBI:17754"/>
    </ligand>
</feature>
<keyword evidence="9" id="KW-1185">Reference proteome</keyword>
<organism evidence="8 9">
    <name type="scientific">Ignisphaera aggregans (strain DSM 17230 / JCM 13409 / AQ1.S1)</name>
    <dbReference type="NCBI Taxonomy" id="583356"/>
    <lineage>
        <taxon>Archaea</taxon>
        <taxon>Thermoproteota</taxon>
        <taxon>Thermoprotei</taxon>
        <taxon>Desulfurococcales</taxon>
        <taxon>Desulfurococcaceae</taxon>
        <taxon>Ignisphaera</taxon>
    </lineage>
</organism>
<dbReference type="PANTHER" id="PTHR43616">
    <property type="entry name" value="GLYCEROL DEHYDROGENASE"/>
    <property type="match status" value="1"/>
</dbReference>
<dbReference type="GO" id="GO:0046872">
    <property type="term" value="F:metal ion binding"/>
    <property type="evidence" value="ECO:0007669"/>
    <property type="project" value="UniProtKB-KW"/>
</dbReference>
<feature type="binding site" evidence="4">
    <location>
        <position position="279"/>
    </location>
    <ligand>
        <name>glycerol</name>
        <dbReference type="ChEBI" id="CHEBI:17754"/>
    </ligand>
</feature>
<protein>
    <submittedName>
        <fullName evidence="8">Iron-containing alcohol dehydrogenase</fullName>
    </submittedName>
</protein>
<keyword evidence="3 6" id="KW-0520">NAD</keyword>